<evidence type="ECO:0000256" key="1">
    <source>
        <dbReference type="SAM" id="MobiDB-lite"/>
    </source>
</evidence>
<dbReference type="InterPro" id="IPR029058">
    <property type="entry name" value="AB_hydrolase_fold"/>
</dbReference>
<dbReference type="KEGG" id="mdr:MDOR_33270"/>
<evidence type="ECO:0000313" key="2">
    <source>
        <dbReference type="EMBL" id="BBZ09158.1"/>
    </source>
</evidence>
<feature type="region of interest" description="Disordered" evidence="1">
    <location>
        <begin position="64"/>
        <end position="99"/>
    </location>
</feature>
<dbReference type="EMBL" id="AP022605">
    <property type="protein sequence ID" value="BBZ09158.1"/>
    <property type="molecule type" value="Genomic_DNA"/>
</dbReference>
<dbReference type="Proteomes" id="UP000467201">
    <property type="component" value="Chromosome"/>
</dbReference>
<proteinExistence type="predicted"/>
<evidence type="ECO:0000313" key="3">
    <source>
        <dbReference type="Proteomes" id="UP000467201"/>
    </source>
</evidence>
<dbReference type="Gene3D" id="3.40.50.1820">
    <property type="entry name" value="alpha/beta hydrolase"/>
    <property type="match status" value="1"/>
</dbReference>
<feature type="region of interest" description="Disordered" evidence="1">
    <location>
        <begin position="1"/>
        <end position="26"/>
    </location>
</feature>
<gene>
    <name evidence="2" type="ORF">MDOR_33270</name>
</gene>
<reference evidence="2 3" key="1">
    <citation type="journal article" date="2019" name="Emerg. Microbes Infect.">
        <title>Comprehensive subspecies identification of 175 nontuberculous mycobacteria species based on 7547 genomic profiles.</title>
        <authorList>
            <person name="Matsumoto Y."/>
            <person name="Kinjo T."/>
            <person name="Motooka D."/>
            <person name="Nabeya D."/>
            <person name="Jung N."/>
            <person name="Uechi K."/>
            <person name="Horii T."/>
            <person name="Iida T."/>
            <person name="Fujita J."/>
            <person name="Nakamura S."/>
        </authorList>
    </citation>
    <scope>NUCLEOTIDE SEQUENCE [LARGE SCALE GENOMIC DNA]</scope>
    <source>
        <strain evidence="2 3">JCM 12405</strain>
    </source>
</reference>
<protein>
    <recommendedName>
        <fullName evidence="4">Alpha/beta hydrolase</fullName>
    </recommendedName>
</protein>
<dbReference type="SUPFAM" id="SSF53474">
    <property type="entry name" value="alpha/beta-Hydrolases"/>
    <property type="match status" value="1"/>
</dbReference>
<name>A0A7I7W016_9MYCO</name>
<sequence>MARRRTGRPPRASPAHTDRLGPYDGYLPEQSARAYRRDLPDAQCTLIGGGHWLLETHLDEVAPMVDDSEPTADDTKRETPATASTTRLGLPKRDEMRAA</sequence>
<dbReference type="AlphaFoldDB" id="A0A7I7W016"/>
<organism evidence="2 3">
    <name type="scientific">Mycolicibacterium doricum</name>
    <dbReference type="NCBI Taxonomy" id="126673"/>
    <lineage>
        <taxon>Bacteria</taxon>
        <taxon>Bacillati</taxon>
        <taxon>Actinomycetota</taxon>
        <taxon>Actinomycetes</taxon>
        <taxon>Mycobacteriales</taxon>
        <taxon>Mycobacteriaceae</taxon>
        <taxon>Mycolicibacterium</taxon>
    </lineage>
</organism>
<accession>A0A7I7W016</accession>
<evidence type="ECO:0008006" key="4">
    <source>
        <dbReference type="Google" id="ProtNLM"/>
    </source>
</evidence>